<comment type="caution">
    <text evidence="3">The sequence shown here is derived from an EMBL/GenBank/DDBJ whole genome shotgun (WGS) entry which is preliminary data.</text>
</comment>
<dbReference type="Proteomes" id="UP001206925">
    <property type="component" value="Unassembled WGS sequence"/>
</dbReference>
<evidence type="ECO:0000256" key="1">
    <source>
        <dbReference type="SAM" id="MobiDB-lite"/>
    </source>
</evidence>
<feature type="non-terminal residue" evidence="3">
    <location>
        <position position="520"/>
    </location>
</feature>
<feature type="compositionally biased region" description="Low complexity" evidence="1">
    <location>
        <begin position="318"/>
        <end position="338"/>
    </location>
</feature>
<dbReference type="AlphaFoldDB" id="A0AAD5DCJ0"/>
<dbReference type="InterPro" id="IPR053198">
    <property type="entry name" value="Gynoecium_Dev_Regulator"/>
</dbReference>
<evidence type="ECO:0000313" key="3">
    <source>
        <dbReference type="EMBL" id="KAI7758178.1"/>
    </source>
</evidence>
<dbReference type="PANTHER" id="PTHR31066:SF27">
    <property type="entry name" value="EXPRESSED PROTEIN"/>
    <property type="match status" value="1"/>
</dbReference>
<dbReference type="SUPFAM" id="SSF54277">
    <property type="entry name" value="CAD &amp; PB1 domains"/>
    <property type="match status" value="1"/>
</dbReference>
<dbReference type="CDD" id="cd06410">
    <property type="entry name" value="PB1_UP2"/>
    <property type="match status" value="1"/>
</dbReference>
<protein>
    <recommendedName>
        <fullName evidence="2">PB1 domain-containing protein</fullName>
    </recommendedName>
</protein>
<feature type="region of interest" description="Disordered" evidence="1">
    <location>
        <begin position="14"/>
        <end position="47"/>
    </location>
</feature>
<dbReference type="Gene3D" id="3.10.20.90">
    <property type="entry name" value="Phosphatidylinositol 3-kinase Catalytic Subunit, Chain A, domain 1"/>
    <property type="match status" value="1"/>
</dbReference>
<dbReference type="PROSITE" id="PS51745">
    <property type="entry name" value="PB1"/>
    <property type="match status" value="1"/>
</dbReference>
<dbReference type="SMART" id="SM00666">
    <property type="entry name" value="PB1"/>
    <property type="match status" value="1"/>
</dbReference>
<feature type="region of interest" description="Disordered" evidence="1">
    <location>
        <begin position="228"/>
        <end position="250"/>
    </location>
</feature>
<dbReference type="InterPro" id="IPR053793">
    <property type="entry name" value="PB1-like"/>
</dbReference>
<evidence type="ECO:0000313" key="4">
    <source>
        <dbReference type="Proteomes" id="UP001206925"/>
    </source>
</evidence>
<dbReference type="InterPro" id="IPR000270">
    <property type="entry name" value="PB1_dom"/>
</dbReference>
<dbReference type="PANTHER" id="PTHR31066">
    <property type="entry name" value="OS05G0427100 PROTEIN-RELATED"/>
    <property type="match status" value="1"/>
</dbReference>
<name>A0AAD5DCJ0_AMBAR</name>
<gene>
    <name evidence="3" type="ORF">M8C21_032576</name>
</gene>
<keyword evidence="4" id="KW-1185">Reference proteome</keyword>
<reference evidence="3" key="1">
    <citation type="submission" date="2022-06" db="EMBL/GenBank/DDBJ databases">
        <title>Uncovering the hologenomic basis of an extraordinary plant invasion.</title>
        <authorList>
            <person name="Bieker V.C."/>
            <person name="Martin M.D."/>
            <person name="Gilbert T."/>
            <person name="Hodgins K."/>
            <person name="Battlay P."/>
            <person name="Petersen B."/>
            <person name="Wilson J."/>
        </authorList>
    </citation>
    <scope>NUCLEOTIDE SEQUENCE</scope>
    <source>
        <strain evidence="3">AA19_3_7</strain>
        <tissue evidence="3">Leaf</tissue>
    </source>
</reference>
<organism evidence="3 4">
    <name type="scientific">Ambrosia artemisiifolia</name>
    <name type="common">Common ragweed</name>
    <dbReference type="NCBI Taxonomy" id="4212"/>
    <lineage>
        <taxon>Eukaryota</taxon>
        <taxon>Viridiplantae</taxon>
        <taxon>Streptophyta</taxon>
        <taxon>Embryophyta</taxon>
        <taxon>Tracheophyta</taxon>
        <taxon>Spermatophyta</taxon>
        <taxon>Magnoliopsida</taxon>
        <taxon>eudicotyledons</taxon>
        <taxon>Gunneridae</taxon>
        <taxon>Pentapetalae</taxon>
        <taxon>asterids</taxon>
        <taxon>campanulids</taxon>
        <taxon>Asterales</taxon>
        <taxon>Asteraceae</taxon>
        <taxon>Asteroideae</taxon>
        <taxon>Heliantheae alliance</taxon>
        <taxon>Heliantheae</taxon>
        <taxon>Ambrosia</taxon>
    </lineage>
</organism>
<accession>A0AAD5DCJ0</accession>
<feature type="compositionally biased region" description="Low complexity" evidence="1">
    <location>
        <begin position="239"/>
        <end position="250"/>
    </location>
</feature>
<feature type="domain" description="PB1" evidence="2">
    <location>
        <begin position="65"/>
        <end position="157"/>
    </location>
</feature>
<evidence type="ECO:0000259" key="2">
    <source>
        <dbReference type="PROSITE" id="PS51745"/>
    </source>
</evidence>
<sequence>QQLPPPVKHINTITTTTTTTMSSSPRYTSTDSTTSTHTYNHHHHHPPPKLRLMCSTGGHILPRPHDKSLCYLGGDTRIISIHRHTTLHDLINLLSKTLFSSPSSSTTPSSFTIKYQLPSEDLDSLISVTTDEDLENMIDEYERLNSSSRIRLFVFQTNPDSDSVSVSSIGSFLENPSKSEDWFLNALNGTVSGLSDTSSVNCLLDLDDEIVEIKKDVNVVVVKSSGQDVQSIPDSGQETTSSFGSASSTPSHVNFNLPAIKVNTNDHQLMDLPVSSGTVIREGSDPFLLYHHHHQQRSTGFDLASIDSVLSGLTITDQSSPVSQIQSSSSNNPAAYSNDSHDQNTRIQMLQPPHKNHNSAYLMSMPTTQVDSPRHHQLHHQQPQYIPPPQYIHHHPHPSMAVPVTSYYQPNLMYYIPTSQPLQGSYNFPLQQQQTNHADTRAAAATKTELPAGVYRTTSAGAPQLIRVPSGYQNQPQHVGYSEVYQPNQSLYYATSLPTSNYQNMTSVSPAVAGMQEQQP</sequence>
<proteinExistence type="predicted"/>
<feature type="compositionally biased region" description="Low complexity" evidence="1">
    <location>
        <begin position="14"/>
        <end position="38"/>
    </location>
</feature>
<feature type="region of interest" description="Disordered" evidence="1">
    <location>
        <begin position="318"/>
        <end position="342"/>
    </location>
</feature>
<dbReference type="EMBL" id="JAMZMK010000020">
    <property type="protein sequence ID" value="KAI7758178.1"/>
    <property type="molecule type" value="Genomic_DNA"/>
</dbReference>
<dbReference type="Pfam" id="PF00564">
    <property type="entry name" value="PB1"/>
    <property type="match status" value="1"/>
</dbReference>